<accession>A0A2A4HG69</accession>
<proteinExistence type="predicted"/>
<keyword evidence="4" id="KW-0812">Transmembrane</keyword>
<comment type="caution">
    <text evidence="4">The sequence shown here is derived from an EMBL/GenBank/DDBJ whole genome shotgun (WGS) entry which is preliminary data.</text>
</comment>
<evidence type="ECO:0000259" key="3">
    <source>
        <dbReference type="Pfam" id="PF16220"/>
    </source>
</evidence>
<dbReference type="Pfam" id="PF16220">
    <property type="entry name" value="DUF4880"/>
    <property type="match status" value="1"/>
</dbReference>
<dbReference type="InterPro" id="IPR006860">
    <property type="entry name" value="FecR"/>
</dbReference>
<evidence type="ECO:0000313" key="4">
    <source>
        <dbReference type="EMBL" id="PCF94268.1"/>
    </source>
</evidence>
<evidence type="ECO:0000256" key="1">
    <source>
        <dbReference type="SAM" id="MobiDB-lite"/>
    </source>
</evidence>
<dbReference type="PANTHER" id="PTHR30273:SF2">
    <property type="entry name" value="PROTEIN FECR"/>
    <property type="match status" value="1"/>
</dbReference>
<evidence type="ECO:0000259" key="2">
    <source>
        <dbReference type="Pfam" id="PF04773"/>
    </source>
</evidence>
<dbReference type="PANTHER" id="PTHR30273">
    <property type="entry name" value="PERIPLASMIC SIGNAL SENSOR AND SIGMA FACTOR ACTIVATOR FECR-RELATED"/>
    <property type="match status" value="1"/>
</dbReference>
<protein>
    <submittedName>
        <fullName evidence="4">Fe(2+)-dicitrate sensor, transmembrane component</fullName>
    </submittedName>
</protein>
<keyword evidence="4" id="KW-0472">Membrane</keyword>
<feature type="region of interest" description="Disordered" evidence="1">
    <location>
        <begin position="1"/>
        <end position="25"/>
    </location>
</feature>
<dbReference type="Gene3D" id="2.60.120.1440">
    <property type="match status" value="1"/>
</dbReference>
<dbReference type="InterPro" id="IPR032623">
    <property type="entry name" value="FecR_N"/>
</dbReference>
<dbReference type="OrthoDB" id="7032198at2"/>
<keyword evidence="5" id="KW-1185">Reference proteome</keyword>
<sequence>MSPSSANTSRESSSQERTSPDTIPPAALEQASLWMARLWSDDATDAQRKACLQWRQAAPEHESAWQQLQAIDSRLGALPRHAARSELFEASPQVSRRHLLQWGGVALLVSSLGFGLPRTPQWQRQFADYSTGIGEIRNVTLSDGTQLRLDTDTAIDISFDDHQRRLHLLRGGVLITTATTADARAFSVMTREGLSYPIGTRFSVQQQADSTRVAVYKGRVALERRGSSDKMMLNAGQQAAMSNAGMSPTEPLDPTELARFQGRLVAEGMRVIEVLDTLALYRHGVVRCAPEVANRRVSGVFSLEDTDRALASLADALALELVYRTPLWVTLEPRGDS</sequence>
<name>A0A2A4HG69_9GAMM</name>
<feature type="domain" description="FecR protein" evidence="2">
    <location>
        <begin position="128"/>
        <end position="220"/>
    </location>
</feature>
<dbReference type="EMBL" id="NWUX01000021">
    <property type="protein sequence ID" value="PCF94268.1"/>
    <property type="molecule type" value="Genomic_DNA"/>
</dbReference>
<gene>
    <name evidence="4" type="ORF">CPA45_17950</name>
</gene>
<feature type="compositionally biased region" description="Low complexity" evidence="1">
    <location>
        <begin position="8"/>
        <end position="17"/>
    </location>
</feature>
<dbReference type="AlphaFoldDB" id="A0A2A4HG69"/>
<dbReference type="GO" id="GO:0016989">
    <property type="term" value="F:sigma factor antagonist activity"/>
    <property type="evidence" value="ECO:0007669"/>
    <property type="project" value="TreeGrafter"/>
</dbReference>
<organism evidence="4 5">
    <name type="scientific">Vreelandella nigrificans</name>
    <dbReference type="NCBI Taxonomy" id="2042704"/>
    <lineage>
        <taxon>Bacteria</taxon>
        <taxon>Pseudomonadati</taxon>
        <taxon>Pseudomonadota</taxon>
        <taxon>Gammaproteobacteria</taxon>
        <taxon>Oceanospirillales</taxon>
        <taxon>Halomonadaceae</taxon>
        <taxon>Vreelandella</taxon>
    </lineage>
</organism>
<reference evidence="5" key="1">
    <citation type="submission" date="2017-09" db="EMBL/GenBank/DDBJ databases">
        <authorList>
            <person name="Cho G.-S."/>
            <person name="Oguntoyinbo F.A."/>
            <person name="Cnockaert M."/>
            <person name="Kabisch J."/>
            <person name="Neve H."/>
            <person name="Bockelmann W."/>
            <person name="Wenning M."/>
            <person name="Franz C.M."/>
            <person name="Vandamme P."/>
        </authorList>
    </citation>
    <scope>NUCLEOTIDE SEQUENCE [LARGE SCALE GENOMIC DNA]</scope>
    <source>
        <strain evidence="5">MBT G8648</strain>
    </source>
</reference>
<evidence type="ECO:0000313" key="5">
    <source>
        <dbReference type="Proteomes" id="UP000218677"/>
    </source>
</evidence>
<dbReference type="Proteomes" id="UP000218677">
    <property type="component" value="Unassembled WGS sequence"/>
</dbReference>
<dbReference type="Pfam" id="PF04773">
    <property type="entry name" value="FecR"/>
    <property type="match status" value="1"/>
</dbReference>
<feature type="domain" description="FecR N-terminal" evidence="3">
    <location>
        <begin position="29"/>
        <end position="70"/>
    </location>
</feature>
<dbReference type="PIRSF" id="PIRSF018266">
    <property type="entry name" value="FecR"/>
    <property type="match status" value="1"/>
</dbReference>
<dbReference type="InterPro" id="IPR012373">
    <property type="entry name" value="Ferrdict_sens_TM"/>
</dbReference>
<dbReference type="RefSeq" id="WP_096653899.1">
    <property type="nucleotide sequence ID" value="NZ_NWUX01000021.1"/>
</dbReference>